<dbReference type="SMART" id="SM00220">
    <property type="entry name" value="S_TKc"/>
    <property type="match status" value="1"/>
</dbReference>
<dbReference type="GO" id="GO:0004674">
    <property type="term" value="F:protein serine/threonine kinase activity"/>
    <property type="evidence" value="ECO:0007669"/>
    <property type="project" value="UniProtKB-KW"/>
</dbReference>
<keyword evidence="3" id="KW-0245">EGF-like domain</keyword>
<feature type="binding site" evidence="19">
    <location>
        <position position="525"/>
    </location>
    <ligand>
        <name>ATP</name>
        <dbReference type="ChEBI" id="CHEBI:30616"/>
    </ligand>
</feature>
<evidence type="ECO:0000256" key="9">
    <source>
        <dbReference type="ARBA" id="ARBA00022777"/>
    </source>
</evidence>
<evidence type="ECO:0000259" key="22">
    <source>
        <dbReference type="PROSITE" id="PS50011"/>
    </source>
</evidence>
<dbReference type="PROSITE" id="PS00108">
    <property type="entry name" value="PROTEIN_KINASE_ST"/>
    <property type="match status" value="1"/>
</dbReference>
<dbReference type="AlphaFoldDB" id="A0AAN9HSH9"/>
<evidence type="ECO:0000256" key="17">
    <source>
        <dbReference type="ARBA" id="ARBA00048679"/>
    </source>
</evidence>
<evidence type="ECO:0000259" key="23">
    <source>
        <dbReference type="PROSITE" id="PS50927"/>
    </source>
</evidence>
<dbReference type="InterPro" id="IPR017441">
    <property type="entry name" value="Protein_kinase_ATP_BS"/>
</dbReference>
<keyword evidence="7" id="KW-0430">Lectin</keyword>
<dbReference type="PANTHER" id="PTHR47976:SF56">
    <property type="entry name" value="RECEPTOR-LIKE SERINE_THREONINE-PROTEIN KINASE"/>
    <property type="match status" value="1"/>
</dbReference>
<reference evidence="24 25" key="1">
    <citation type="submission" date="2024-01" db="EMBL/GenBank/DDBJ databases">
        <title>The genomes of 5 underutilized Papilionoideae crops provide insights into root nodulation and disease resistanc.</title>
        <authorList>
            <person name="Yuan L."/>
        </authorList>
    </citation>
    <scope>NUCLEOTIDE SEQUENCE [LARGE SCALE GENOMIC DNA]</scope>
    <source>
        <strain evidence="24">ZHUSHIDOU_FW_LH</strain>
        <tissue evidence="24">Leaf</tissue>
    </source>
</reference>
<evidence type="ECO:0000313" key="25">
    <source>
        <dbReference type="Proteomes" id="UP001372338"/>
    </source>
</evidence>
<keyword evidence="14" id="KW-0675">Receptor</keyword>
<evidence type="ECO:0000256" key="13">
    <source>
        <dbReference type="ARBA" id="ARBA00023157"/>
    </source>
</evidence>
<feature type="domain" description="Bulb-type lectin" evidence="23">
    <location>
        <begin position="22"/>
        <end position="140"/>
    </location>
</feature>
<dbReference type="PIRSF" id="PIRSF000641">
    <property type="entry name" value="SRK"/>
    <property type="match status" value="1"/>
</dbReference>
<keyword evidence="9 18" id="KW-0418">Kinase</keyword>
<organism evidence="24 25">
    <name type="scientific">Crotalaria pallida</name>
    <name type="common">Smooth rattlebox</name>
    <name type="synonym">Crotalaria striata</name>
    <dbReference type="NCBI Taxonomy" id="3830"/>
    <lineage>
        <taxon>Eukaryota</taxon>
        <taxon>Viridiplantae</taxon>
        <taxon>Streptophyta</taxon>
        <taxon>Embryophyta</taxon>
        <taxon>Tracheophyta</taxon>
        <taxon>Spermatophyta</taxon>
        <taxon>Magnoliopsida</taxon>
        <taxon>eudicotyledons</taxon>
        <taxon>Gunneridae</taxon>
        <taxon>Pentapetalae</taxon>
        <taxon>rosids</taxon>
        <taxon>fabids</taxon>
        <taxon>Fabales</taxon>
        <taxon>Fabaceae</taxon>
        <taxon>Papilionoideae</taxon>
        <taxon>50 kb inversion clade</taxon>
        <taxon>genistoids sensu lato</taxon>
        <taxon>core genistoids</taxon>
        <taxon>Crotalarieae</taxon>
        <taxon>Crotalaria</taxon>
    </lineage>
</organism>
<evidence type="ECO:0000256" key="10">
    <source>
        <dbReference type="ARBA" id="ARBA00022840"/>
    </source>
</evidence>
<comment type="catalytic activity">
    <reaction evidence="17 18">
        <text>L-seryl-[protein] + ATP = O-phospho-L-seryl-[protein] + ADP + H(+)</text>
        <dbReference type="Rhea" id="RHEA:17989"/>
        <dbReference type="Rhea" id="RHEA-COMP:9863"/>
        <dbReference type="Rhea" id="RHEA-COMP:11604"/>
        <dbReference type="ChEBI" id="CHEBI:15378"/>
        <dbReference type="ChEBI" id="CHEBI:29999"/>
        <dbReference type="ChEBI" id="CHEBI:30616"/>
        <dbReference type="ChEBI" id="CHEBI:83421"/>
        <dbReference type="ChEBI" id="CHEBI:456216"/>
        <dbReference type="EC" id="2.7.11.1"/>
    </reaction>
</comment>
<keyword evidence="4 18" id="KW-0808">Transferase</keyword>
<comment type="catalytic activity">
    <reaction evidence="16 18">
        <text>L-threonyl-[protein] + ATP = O-phospho-L-threonyl-[protein] + ADP + H(+)</text>
        <dbReference type="Rhea" id="RHEA:46608"/>
        <dbReference type="Rhea" id="RHEA-COMP:11060"/>
        <dbReference type="Rhea" id="RHEA-COMP:11605"/>
        <dbReference type="ChEBI" id="CHEBI:15378"/>
        <dbReference type="ChEBI" id="CHEBI:30013"/>
        <dbReference type="ChEBI" id="CHEBI:30616"/>
        <dbReference type="ChEBI" id="CHEBI:61977"/>
        <dbReference type="ChEBI" id="CHEBI:456216"/>
        <dbReference type="EC" id="2.7.11.1"/>
    </reaction>
</comment>
<dbReference type="PANTHER" id="PTHR47976">
    <property type="entry name" value="G-TYPE LECTIN S-RECEPTOR-LIKE SERINE/THREONINE-PROTEIN KINASE SD2-5"/>
    <property type="match status" value="1"/>
</dbReference>
<keyword evidence="12 20" id="KW-0472">Membrane</keyword>
<evidence type="ECO:0000256" key="5">
    <source>
        <dbReference type="ARBA" id="ARBA00022692"/>
    </source>
</evidence>
<keyword evidence="13" id="KW-1015">Disulfide bond</keyword>
<feature type="chain" id="PRO_5043050263" description="Receptor-like serine/threonine-protein kinase" evidence="21">
    <location>
        <begin position="22"/>
        <end position="789"/>
    </location>
</feature>
<sequence length="789" mass="88489">MASATLFSFSLLFLQVSLVIGNVTRNSTLSNTDNNAWLSPSGDFAFGFRQLNGTSLFMVAIWYNKIPDKTIVWHAKADDPAVPTGSQVQLTSKGLLLTSPKGESIWTAEPNDNVSYGAMLDSGNFVLVNSSSIVVWSSFNNPTDTLLPNQSLESNDMITSRLTETNYTRGRFQLYFQGGNILLSPLAWPTQFQYDSYDTFDASNFASRLLFNESGEVYIEKANGTRVRPQWKYLDLNNNVYYYRATLDFYGVFTQYAHSRDSNAQQGWTIMRYVPGNICTQIFNDFGSGSCGYNSYCSMENQRPTCSCPIGYSLIDPRNQFGGCQPNFTIGCGADNGEARPAELYQFNTQSDVDWPLSDYERLQPFSQQECQDSCLQDCMCAIAISDSNHCCWKKRLPLSNGRARSGGQVVLIKTRVAPLGNTGPPTSPDSNQKDRAKPALLGSLIGSLVINTILLATVVMVLRLKPKRIVRAATLSDSNLHSFTYEALKEATKDFSEELGRGSFGIVYKGTLESEFYNVVAIKKLDRLAQEREKEFKTELSAIGKTCHKNLVKLIGFCDEGIHRLLVYEFMSNGNLAEILFGQPKPDWNLRVKFALGIARGLVYLHEECDTPIIHCDIKPQNILINEHFTAKISDFGLAKLLMSDQSRTNTMIRGTRGYVAPEWFKNVAVTVKVDVYSFGVMLLEIICCRRCVLLVELGEEEKAILTDWAYDCYIEGRLDTLVESDKEAMADNSRLQKWVKTAIWCIQEHQDMRPTMGMVMQMLEGFVDVPNPPSPYSFKSTSRLPSN</sequence>
<dbReference type="InterPro" id="IPR011009">
    <property type="entry name" value="Kinase-like_dom_sf"/>
</dbReference>
<dbReference type="GO" id="GO:0005524">
    <property type="term" value="F:ATP binding"/>
    <property type="evidence" value="ECO:0007669"/>
    <property type="project" value="UniProtKB-UniRule"/>
</dbReference>
<dbReference type="SUPFAM" id="SSF51110">
    <property type="entry name" value="alpha-D-mannose-specific plant lectins"/>
    <property type="match status" value="1"/>
</dbReference>
<evidence type="ECO:0000256" key="8">
    <source>
        <dbReference type="ARBA" id="ARBA00022741"/>
    </source>
</evidence>
<evidence type="ECO:0000256" key="1">
    <source>
        <dbReference type="ARBA" id="ARBA00004479"/>
    </source>
</evidence>
<dbReference type="Pfam" id="PF01453">
    <property type="entry name" value="B_lectin"/>
    <property type="match status" value="1"/>
</dbReference>
<keyword evidence="5 20" id="KW-0812">Transmembrane</keyword>
<dbReference type="InterPro" id="IPR024171">
    <property type="entry name" value="SRK-like_kinase"/>
</dbReference>
<keyword evidence="15" id="KW-0325">Glycoprotein</keyword>
<dbReference type="Gene3D" id="2.90.10.10">
    <property type="entry name" value="Bulb-type lectin domain"/>
    <property type="match status" value="2"/>
</dbReference>
<feature type="signal peptide" evidence="21">
    <location>
        <begin position="1"/>
        <end position="21"/>
    </location>
</feature>
<feature type="transmembrane region" description="Helical" evidence="20">
    <location>
        <begin position="440"/>
        <end position="463"/>
    </location>
</feature>
<dbReference type="CDD" id="cd14066">
    <property type="entry name" value="STKc_IRAK"/>
    <property type="match status" value="1"/>
</dbReference>
<dbReference type="Pfam" id="PF00069">
    <property type="entry name" value="Pkinase"/>
    <property type="match status" value="1"/>
</dbReference>
<dbReference type="FunFam" id="3.30.200.20:FF:000059">
    <property type="entry name" value="S-receptor-like serine/threonine-protein kinase"/>
    <property type="match status" value="1"/>
</dbReference>
<protein>
    <recommendedName>
        <fullName evidence="18">Receptor-like serine/threonine-protein kinase</fullName>
        <ecNumber evidence="18">2.7.11.1</ecNumber>
    </recommendedName>
</protein>
<accession>A0AAN9HSH9</accession>
<evidence type="ECO:0000256" key="18">
    <source>
        <dbReference type="PIRNR" id="PIRNR000641"/>
    </source>
</evidence>
<evidence type="ECO:0000256" key="14">
    <source>
        <dbReference type="ARBA" id="ARBA00023170"/>
    </source>
</evidence>
<dbReference type="PROSITE" id="PS50011">
    <property type="entry name" value="PROTEIN_KINASE_DOM"/>
    <property type="match status" value="1"/>
</dbReference>
<dbReference type="PROSITE" id="PS50927">
    <property type="entry name" value="BULB_LECTIN"/>
    <property type="match status" value="1"/>
</dbReference>
<dbReference type="EMBL" id="JAYWIO010000007">
    <property type="protein sequence ID" value="KAK7252696.1"/>
    <property type="molecule type" value="Genomic_DNA"/>
</dbReference>
<dbReference type="Gene3D" id="1.10.510.10">
    <property type="entry name" value="Transferase(Phosphotransferase) domain 1"/>
    <property type="match status" value="1"/>
</dbReference>
<comment type="similarity">
    <text evidence="18">Belongs to the protein kinase superfamily. Ser/Thr protein kinase family.</text>
</comment>
<dbReference type="InterPro" id="IPR000719">
    <property type="entry name" value="Prot_kinase_dom"/>
</dbReference>
<dbReference type="InterPro" id="IPR051343">
    <property type="entry name" value="G-type_lectin_kinases/EP1-like"/>
</dbReference>
<evidence type="ECO:0000256" key="21">
    <source>
        <dbReference type="SAM" id="SignalP"/>
    </source>
</evidence>
<dbReference type="SUPFAM" id="SSF56112">
    <property type="entry name" value="Protein kinase-like (PK-like)"/>
    <property type="match status" value="1"/>
</dbReference>
<evidence type="ECO:0000256" key="6">
    <source>
        <dbReference type="ARBA" id="ARBA00022729"/>
    </source>
</evidence>
<evidence type="ECO:0000256" key="16">
    <source>
        <dbReference type="ARBA" id="ARBA00047899"/>
    </source>
</evidence>
<proteinExistence type="inferred from homology"/>
<dbReference type="InterPro" id="IPR008271">
    <property type="entry name" value="Ser/Thr_kinase_AS"/>
</dbReference>
<evidence type="ECO:0000256" key="4">
    <source>
        <dbReference type="ARBA" id="ARBA00022679"/>
    </source>
</evidence>
<keyword evidence="10 18" id="KW-0067">ATP-binding</keyword>
<gene>
    <name evidence="24" type="ORF">RIF29_36834</name>
</gene>
<evidence type="ECO:0000256" key="12">
    <source>
        <dbReference type="ARBA" id="ARBA00023136"/>
    </source>
</evidence>
<keyword evidence="6 21" id="KW-0732">Signal</keyword>
<evidence type="ECO:0000256" key="15">
    <source>
        <dbReference type="ARBA" id="ARBA00023180"/>
    </source>
</evidence>
<evidence type="ECO:0000256" key="11">
    <source>
        <dbReference type="ARBA" id="ARBA00022989"/>
    </source>
</evidence>
<dbReference type="PROSITE" id="PS00107">
    <property type="entry name" value="PROTEIN_KINASE_ATP"/>
    <property type="match status" value="1"/>
</dbReference>
<dbReference type="GO" id="GO:0016020">
    <property type="term" value="C:membrane"/>
    <property type="evidence" value="ECO:0007669"/>
    <property type="project" value="UniProtKB-SubCell"/>
</dbReference>
<dbReference type="InterPro" id="IPR036426">
    <property type="entry name" value="Bulb-type_lectin_dom_sf"/>
</dbReference>
<dbReference type="FunFam" id="2.90.10.10:FF:000013">
    <property type="entry name" value="G-type lectin S-receptor-like serine/threonine-protein kinase LECRK1"/>
    <property type="match status" value="1"/>
</dbReference>
<comment type="caution">
    <text evidence="24">The sequence shown here is derived from an EMBL/GenBank/DDBJ whole genome shotgun (WGS) entry which is preliminary data.</text>
</comment>
<keyword evidence="25" id="KW-1185">Reference proteome</keyword>
<keyword evidence="8 18" id="KW-0547">Nucleotide-binding</keyword>
<dbReference type="EC" id="2.7.11.1" evidence="18"/>
<dbReference type="SMART" id="SM00108">
    <property type="entry name" value="B_lectin"/>
    <property type="match status" value="1"/>
</dbReference>
<dbReference type="Gene3D" id="3.30.200.20">
    <property type="entry name" value="Phosphorylase Kinase, domain 1"/>
    <property type="match status" value="1"/>
</dbReference>
<evidence type="ECO:0000256" key="2">
    <source>
        <dbReference type="ARBA" id="ARBA00022527"/>
    </source>
</evidence>
<keyword evidence="11 20" id="KW-1133">Transmembrane helix</keyword>
<dbReference type="InterPro" id="IPR001480">
    <property type="entry name" value="Bulb-type_lectin_dom"/>
</dbReference>
<evidence type="ECO:0000256" key="20">
    <source>
        <dbReference type="SAM" id="Phobius"/>
    </source>
</evidence>
<evidence type="ECO:0000313" key="24">
    <source>
        <dbReference type="EMBL" id="KAK7252696.1"/>
    </source>
</evidence>
<dbReference type="GO" id="GO:0030246">
    <property type="term" value="F:carbohydrate binding"/>
    <property type="evidence" value="ECO:0007669"/>
    <property type="project" value="UniProtKB-KW"/>
</dbReference>
<feature type="domain" description="Protein kinase" evidence="22">
    <location>
        <begin position="494"/>
        <end position="769"/>
    </location>
</feature>
<comment type="subcellular location">
    <subcellularLocation>
        <location evidence="1">Membrane</location>
        <topology evidence="1">Single-pass type I membrane protein</topology>
    </subcellularLocation>
</comment>
<keyword evidence="2 18" id="KW-0723">Serine/threonine-protein kinase</keyword>
<evidence type="ECO:0000256" key="7">
    <source>
        <dbReference type="ARBA" id="ARBA00022734"/>
    </source>
</evidence>
<evidence type="ECO:0000256" key="3">
    <source>
        <dbReference type="ARBA" id="ARBA00022536"/>
    </source>
</evidence>
<evidence type="ECO:0000256" key="19">
    <source>
        <dbReference type="PROSITE-ProRule" id="PRU10141"/>
    </source>
</evidence>
<name>A0AAN9HSH9_CROPI</name>
<dbReference type="FunFam" id="1.10.510.10:FF:000237">
    <property type="entry name" value="G-type lectin S-receptor-like serine/threonine-protein kinase"/>
    <property type="match status" value="1"/>
</dbReference>
<dbReference type="Proteomes" id="UP001372338">
    <property type="component" value="Unassembled WGS sequence"/>
</dbReference>